<keyword evidence="1" id="KW-0812">Transmembrane</keyword>
<feature type="transmembrane region" description="Helical" evidence="1">
    <location>
        <begin position="46"/>
        <end position="62"/>
    </location>
</feature>
<dbReference type="EMBL" id="QKYT01000213">
    <property type="protein sequence ID" value="RIA89595.1"/>
    <property type="molecule type" value="Genomic_DNA"/>
</dbReference>
<sequence>MGLKFKPDLNDIFIYVLYTFLFDFLFEPPVTLLVFISNLIFRKHNIVLLILYLILRSIGISHDNVNS</sequence>
<name>A0A397T030_9GLOM</name>
<feature type="transmembrane region" description="Helical" evidence="1">
    <location>
        <begin position="12"/>
        <end position="34"/>
    </location>
</feature>
<dbReference type="AlphaFoldDB" id="A0A397T030"/>
<accession>A0A397T030</accession>
<evidence type="ECO:0000313" key="3">
    <source>
        <dbReference type="Proteomes" id="UP000265703"/>
    </source>
</evidence>
<dbReference type="Proteomes" id="UP000265703">
    <property type="component" value="Unassembled WGS sequence"/>
</dbReference>
<proteinExistence type="predicted"/>
<gene>
    <name evidence="2" type="ORF">C1645_188005</name>
</gene>
<evidence type="ECO:0000313" key="2">
    <source>
        <dbReference type="EMBL" id="RIA89595.1"/>
    </source>
</evidence>
<reference evidence="2 3" key="1">
    <citation type="submission" date="2018-06" db="EMBL/GenBank/DDBJ databases">
        <title>Comparative genomics reveals the genomic features of Rhizophagus irregularis, R. cerebriforme, R. diaphanum and Gigaspora rosea, and their symbiotic lifestyle signature.</title>
        <authorList>
            <person name="Morin E."/>
            <person name="San Clemente H."/>
            <person name="Chen E.C.H."/>
            <person name="De La Providencia I."/>
            <person name="Hainaut M."/>
            <person name="Kuo A."/>
            <person name="Kohler A."/>
            <person name="Murat C."/>
            <person name="Tang N."/>
            <person name="Roy S."/>
            <person name="Loubradou J."/>
            <person name="Henrissat B."/>
            <person name="Grigoriev I.V."/>
            <person name="Corradi N."/>
            <person name="Roux C."/>
            <person name="Martin F.M."/>
        </authorList>
    </citation>
    <scope>NUCLEOTIDE SEQUENCE [LARGE SCALE GENOMIC DNA]</scope>
    <source>
        <strain evidence="2 3">DAOM 227022</strain>
    </source>
</reference>
<keyword evidence="3" id="KW-1185">Reference proteome</keyword>
<evidence type="ECO:0000256" key="1">
    <source>
        <dbReference type="SAM" id="Phobius"/>
    </source>
</evidence>
<protein>
    <submittedName>
        <fullName evidence="2">Uncharacterized protein</fullName>
    </submittedName>
</protein>
<keyword evidence="1" id="KW-1133">Transmembrane helix</keyword>
<comment type="caution">
    <text evidence="2">The sequence shown here is derived from an EMBL/GenBank/DDBJ whole genome shotgun (WGS) entry which is preliminary data.</text>
</comment>
<organism evidence="2 3">
    <name type="scientific">Glomus cerebriforme</name>
    <dbReference type="NCBI Taxonomy" id="658196"/>
    <lineage>
        <taxon>Eukaryota</taxon>
        <taxon>Fungi</taxon>
        <taxon>Fungi incertae sedis</taxon>
        <taxon>Mucoromycota</taxon>
        <taxon>Glomeromycotina</taxon>
        <taxon>Glomeromycetes</taxon>
        <taxon>Glomerales</taxon>
        <taxon>Glomeraceae</taxon>
        <taxon>Glomus</taxon>
    </lineage>
</organism>
<keyword evidence="1" id="KW-0472">Membrane</keyword>